<name>A0A0F7V8Q1_TOXGV</name>
<feature type="domain" description="C3H1-type" evidence="5">
    <location>
        <begin position="45"/>
        <end position="71"/>
    </location>
</feature>
<feature type="domain" description="C3H1-type" evidence="5">
    <location>
        <begin position="79"/>
        <end position="108"/>
    </location>
</feature>
<dbReference type="AlphaFoldDB" id="A0A0F7V8Q1"/>
<dbReference type="PROSITE" id="PS50103">
    <property type="entry name" value="ZF_C3H1"/>
    <property type="match status" value="2"/>
</dbReference>
<dbReference type="Gene3D" id="4.10.1000.10">
    <property type="entry name" value="Zinc finger, CCCH-type"/>
    <property type="match status" value="2"/>
</dbReference>
<dbReference type="SUPFAM" id="SSF90229">
    <property type="entry name" value="CCCH zinc finger"/>
    <property type="match status" value="2"/>
</dbReference>
<reference evidence="6" key="1">
    <citation type="journal article" date="2015" name="PLoS ONE">
        <title>Comprehensive Evaluation of Toxoplasma gondii VEG and Neospora caninum LIV Genomes with Tachyzoite Stage Transcriptome and Proteome Defines Novel Transcript Features.</title>
        <authorList>
            <person name="Ramaprasad A."/>
            <person name="Mourier T."/>
            <person name="Naeem R."/>
            <person name="Malas T.B."/>
            <person name="Moussa E."/>
            <person name="Panigrahi A."/>
            <person name="Vermont S.J."/>
            <person name="Otto T.D."/>
            <person name="Wastling J."/>
            <person name="Pain A."/>
        </authorList>
    </citation>
    <scope>NUCLEOTIDE SEQUENCE</scope>
    <source>
        <strain evidence="6">VEG</strain>
    </source>
</reference>
<evidence type="ECO:0000259" key="5">
    <source>
        <dbReference type="PROSITE" id="PS50103"/>
    </source>
</evidence>
<gene>
    <name evidence="6" type="ORF">BN1205_098800</name>
</gene>
<proteinExistence type="predicted"/>
<evidence type="ECO:0000256" key="1">
    <source>
        <dbReference type="ARBA" id="ARBA00022723"/>
    </source>
</evidence>
<dbReference type="SMART" id="SM00356">
    <property type="entry name" value="ZnF_C3H1"/>
    <property type="match status" value="2"/>
</dbReference>
<sequence length="140" mass="15723">METETANCPAMEEAAGSSRGCGSARCTAKTKIDSGILQQHRFKVFKFTFCKYFFKGKCTRGSACTFAHGIEELRERPQLSKTRICEKWRQGLCEHVNSEDCKFAHGKEDLRIAKPGICDLHRQGELQTAASFVCTSFVFL</sequence>
<dbReference type="Pfam" id="PF18044">
    <property type="entry name" value="zf-CCCH_4"/>
    <property type="match status" value="1"/>
</dbReference>
<evidence type="ECO:0000256" key="4">
    <source>
        <dbReference type="PROSITE-ProRule" id="PRU00723"/>
    </source>
</evidence>
<evidence type="ECO:0000256" key="3">
    <source>
        <dbReference type="ARBA" id="ARBA00022833"/>
    </source>
</evidence>
<dbReference type="EMBL" id="LN714501">
    <property type="protein sequence ID" value="CEL77614.1"/>
    <property type="molecule type" value="Genomic_DNA"/>
</dbReference>
<protein>
    <submittedName>
        <fullName evidence="6">Zinc finger (CCCH type) protein, putative</fullName>
    </submittedName>
</protein>
<keyword evidence="3 4" id="KW-0862">Zinc</keyword>
<accession>A0A0F7V8Q1</accession>
<evidence type="ECO:0000313" key="6">
    <source>
        <dbReference type="EMBL" id="CEL77614.1"/>
    </source>
</evidence>
<dbReference type="GO" id="GO:0008270">
    <property type="term" value="F:zinc ion binding"/>
    <property type="evidence" value="ECO:0007669"/>
    <property type="project" value="UniProtKB-KW"/>
</dbReference>
<dbReference type="InterPro" id="IPR000571">
    <property type="entry name" value="Znf_CCCH"/>
</dbReference>
<keyword evidence="2 4" id="KW-0863">Zinc-finger</keyword>
<feature type="zinc finger region" description="C3H1-type" evidence="4">
    <location>
        <begin position="79"/>
        <end position="108"/>
    </location>
</feature>
<feature type="zinc finger region" description="C3H1-type" evidence="4">
    <location>
        <begin position="45"/>
        <end position="71"/>
    </location>
</feature>
<organism evidence="6">
    <name type="scientific">Toxoplasma gondii (strain ATCC 50861 / VEG)</name>
    <dbReference type="NCBI Taxonomy" id="432359"/>
    <lineage>
        <taxon>Eukaryota</taxon>
        <taxon>Sar</taxon>
        <taxon>Alveolata</taxon>
        <taxon>Apicomplexa</taxon>
        <taxon>Conoidasida</taxon>
        <taxon>Coccidia</taxon>
        <taxon>Eucoccidiorida</taxon>
        <taxon>Eimeriorina</taxon>
        <taxon>Sarcocystidae</taxon>
        <taxon>Toxoplasma</taxon>
    </lineage>
</organism>
<keyword evidence="1 4" id="KW-0479">Metal-binding</keyword>
<dbReference type="InterPro" id="IPR041367">
    <property type="entry name" value="Znf-CCCH_4"/>
</dbReference>
<evidence type="ECO:0000256" key="2">
    <source>
        <dbReference type="ARBA" id="ARBA00022771"/>
    </source>
</evidence>
<dbReference type="InterPro" id="IPR036855">
    <property type="entry name" value="Znf_CCCH_sf"/>
</dbReference>